<organism evidence="2 3">
    <name type="scientific">Denitratisoma oestradiolicum</name>
    <dbReference type="NCBI Taxonomy" id="311182"/>
    <lineage>
        <taxon>Bacteria</taxon>
        <taxon>Pseudomonadati</taxon>
        <taxon>Pseudomonadota</taxon>
        <taxon>Betaproteobacteria</taxon>
        <taxon>Nitrosomonadales</taxon>
        <taxon>Sterolibacteriaceae</taxon>
        <taxon>Denitratisoma</taxon>
    </lineage>
</organism>
<evidence type="ECO:0000259" key="1">
    <source>
        <dbReference type="Pfam" id="PF12625"/>
    </source>
</evidence>
<dbReference type="EMBL" id="LR778301">
    <property type="protein sequence ID" value="CAB1369259.1"/>
    <property type="molecule type" value="Genomic_DNA"/>
</dbReference>
<name>A0A6S6XWK5_9PROT</name>
<proteinExistence type="predicted"/>
<sequence>MSDHLKSPSRLSFYLDCMRSRGFTAEQVLAGTGLDLNRLQDPSRRILPAQFRRTIQNMLDLTGDPYLGIAVGRSSRSATWASWAMPPSVPPP</sequence>
<evidence type="ECO:0000313" key="2">
    <source>
        <dbReference type="EMBL" id="CAB1369259.1"/>
    </source>
</evidence>
<gene>
    <name evidence="2" type="ORF">DENOEST_2094</name>
</gene>
<reference evidence="2 3" key="1">
    <citation type="submission" date="2020-03" db="EMBL/GenBank/DDBJ databases">
        <authorList>
            <consortium name="Genoscope - CEA"/>
            <person name="William W."/>
        </authorList>
    </citation>
    <scope>NUCLEOTIDE SEQUENCE [LARGE SCALE GENOMIC DNA]</scope>
    <source>
        <strain evidence="3">DSM 16959</strain>
    </source>
</reference>
<keyword evidence="3" id="KW-1185">Reference proteome</keyword>
<dbReference type="KEGG" id="doe:DENOEST_2094"/>
<protein>
    <recommendedName>
        <fullName evidence="1">HTH-type transcriptional regulator AraC-type N-terminal domain-containing protein</fullName>
    </recommendedName>
</protein>
<evidence type="ECO:0000313" key="3">
    <source>
        <dbReference type="Proteomes" id="UP000515733"/>
    </source>
</evidence>
<feature type="domain" description="HTH-type transcriptional regulator AraC-type N-terminal" evidence="1">
    <location>
        <begin position="22"/>
        <end position="83"/>
    </location>
</feature>
<dbReference type="Proteomes" id="UP000515733">
    <property type="component" value="Chromosome"/>
</dbReference>
<dbReference type="Pfam" id="PF12625">
    <property type="entry name" value="Arabinose_bd"/>
    <property type="match status" value="1"/>
</dbReference>
<accession>A0A6S6XWK5</accession>
<dbReference type="InterPro" id="IPR032687">
    <property type="entry name" value="AraC-type_N"/>
</dbReference>
<dbReference type="AlphaFoldDB" id="A0A6S6XWK5"/>